<dbReference type="EMBL" id="FUWJ01000020">
    <property type="protein sequence ID" value="SKA40960.1"/>
    <property type="molecule type" value="Genomic_DNA"/>
</dbReference>
<dbReference type="InterPro" id="IPR029064">
    <property type="entry name" value="Ribosomal_eL30-like_sf"/>
</dbReference>
<dbReference type="NCBIfam" id="NF006622">
    <property type="entry name" value="PRK09190.1"/>
    <property type="match status" value="1"/>
</dbReference>
<dbReference type="InterPro" id="IPR037465">
    <property type="entry name" value="YlxR"/>
</dbReference>
<feature type="domain" description="YlxR" evidence="1">
    <location>
        <begin position="12"/>
        <end position="87"/>
    </location>
</feature>
<name>A0A1T4TKG9_9HYPH</name>
<organism evidence="2 3">
    <name type="scientific">Enhydrobacter aerosaccus</name>
    <dbReference type="NCBI Taxonomy" id="225324"/>
    <lineage>
        <taxon>Bacteria</taxon>
        <taxon>Pseudomonadati</taxon>
        <taxon>Pseudomonadota</taxon>
        <taxon>Alphaproteobacteria</taxon>
        <taxon>Hyphomicrobiales</taxon>
        <taxon>Enhydrobacter</taxon>
    </lineage>
</organism>
<dbReference type="InterPro" id="IPR035931">
    <property type="entry name" value="YlxR-like_sf"/>
</dbReference>
<dbReference type="SUPFAM" id="SSF55315">
    <property type="entry name" value="L30e-like"/>
    <property type="match status" value="1"/>
</dbReference>
<dbReference type="PANTHER" id="PTHR34215:SF1">
    <property type="entry name" value="YLXR DOMAIN-CONTAINING PROTEIN"/>
    <property type="match status" value="1"/>
</dbReference>
<dbReference type="Gene3D" id="3.30.1330.30">
    <property type="match status" value="1"/>
</dbReference>
<evidence type="ECO:0000313" key="3">
    <source>
        <dbReference type="Proteomes" id="UP000190092"/>
    </source>
</evidence>
<dbReference type="Proteomes" id="UP000190092">
    <property type="component" value="Unassembled WGS sequence"/>
</dbReference>
<dbReference type="PANTHER" id="PTHR34215">
    <property type="entry name" value="BLL0784 PROTEIN"/>
    <property type="match status" value="1"/>
</dbReference>
<gene>
    <name evidence="2" type="ORF">SAMN02745126_06441</name>
</gene>
<dbReference type="AlphaFoldDB" id="A0A1T4TKG9"/>
<sequence length="199" mass="21491">MSRDTAGKAPLRTCIVTGAEMSPERMIRFVVGPEGDAVPDLARRLPGRGLWVTGERAKLEQAIARKLFSKAARRPVKAEPELADRVERLLLERVLEDLARARRAGRAVAGFVRVEQMIGRHQAGLLVVAEGADGDGLAKLQAAGLPIERLGDAAALGGVFGREHAVYVAVAHDDRSGQFIQRIAGGAARWRRYRLNSAG</sequence>
<dbReference type="SUPFAM" id="SSF64376">
    <property type="entry name" value="YlxR-like"/>
    <property type="match status" value="1"/>
</dbReference>
<dbReference type="CDD" id="cd00279">
    <property type="entry name" value="YlxR"/>
    <property type="match status" value="1"/>
</dbReference>
<accession>A0A1T4TKG9</accession>
<dbReference type="RefSeq" id="WP_170921254.1">
    <property type="nucleotide sequence ID" value="NZ_FUWJ01000020.1"/>
</dbReference>
<protein>
    <recommendedName>
        <fullName evidence="1">YlxR domain-containing protein</fullName>
    </recommendedName>
</protein>
<dbReference type="Gene3D" id="3.30.1230.10">
    <property type="entry name" value="YlxR-like"/>
    <property type="match status" value="1"/>
</dbReference>
<proteinExistence type="predicted"/>
<dbReference type="InterPro" id="IPR007393">
    <property type="entry name" value="YlxR_dom"/>
</dbReference>
<dbReference type="STRING" id="225324.SAMN02745126_06441"/>
<dbReference type="Pfam" id="PF04296">
    <property type="entry name" value="YlxR"/>
    <property type="match status" value="1"/>
</dbReference>
<evidence type="ECO:0000259" key="1">
    <source>
        <dbReference type="Pfam" id="PF04296"/>
    </source>
</evidence>
<evidence type="ECO:0000313" key="2">
    <source>
        <dbReference type="EMBL" id="SKA40960.1"/>
    </source>
</evidence>
<keyword evidence="3" id="KW-1185">Reference proteome</keyword>
<reference evidence="3" key="1">
    <citation type="submission" date="2017-02" db="EMBL/GenBank/DDBJ databases">
        <authorList>
            <person name="Varghese N."/>
            <person name="Submissions S."/>
        </authorList>
    </citation>
    <scope>NUCLEOTIDE SEQUENCE [LARGE SCALE GENOMIC DNA]</scope>
    <source>
        <strain evidence="3">ATCC 27094</strain>
    </source>
</reference>